<evidence type="ECO:0000259" key="2">
    <source>
        <dbReference type="PROSITE" id="PS50933"/>
    </source>
</evidence>
<dbReference type="EMBL" id="JAJADQ010000010">
    <property type="protein sequence ID" value="MCB2379499.1"/>
    <property type="molecule type" value="Genomic_DNA"/>
</dbReference>
<sequence>MKHAYMYLALGAVSLFTACSKNDDEATPAPVTTTELVATVNSAQQVPTNNSTATGTFAGTYNSSTDQMTYTLTYQGITPTAMHIHIGGPGTGEGQVAIPLTRAASPMTGTVAVTKDQAAKLLANGMYVNIHSSAYGLGEIRGDIRKK</sequence>
<dbReference type="Pfam" id="PF07452">
    <property type="entry name" value="CHRD"/>
    <property type="match status" value="1"/>
</dbReference>
<dbReference type="PROSITE" id="PS51257">
    <property type="entry name" value="PROKAR_LIPOPROTEIN"/>
    <property type="match status" value="1"/>
</dbReference>
<feature type="chain" id="PRO_5045050613" evidence="1">
    <location>
        <begin position="19"/>
        <end position="147"/>
    </location>
</feature>
<evidence type="ECO:0000313" key="3">
    <source>
        <dbReference type="EMBL" id="MCB2379499.1"/>
    </source>
</evidence>
<dbReference type="SMART" id="SM00754">
    <property type="entry name" value="CHRD"/>
    <property type="match status" value="1"/>
</dbReference>
<organism evidence="3 4">
    <name type="scientific">Hymenobacter nitidus</name>
    <dbReference type="NCBI Taxonomy" id="2880929"/>
    <lineage>
        <taxon>Bacteria</taxon>
        <taxon>Pseudomonadati</taxon>
        <taxon>Bacteroidota</taxon>
        <taxon>Cytophagia</taxon>
        <taxon>Cytophagales</taxon>
        <taxon>Hymenobacteraceae</taxon>
        <taxon>Hymenobacter</taxon>
    </lineage>
</organism>
<feature type="domain" description="CHRD" evidence="2">
    <location>
        <begin position="32"/>
        <end position="147"/>
    </location>
</feature>
<protein>
    <submittedName>
        <fullName evidence="3">CHRD domain-containing protein</fullName>
    </submittedName>
</protein>
<reference evidence="3" key="1">
    <citation type="submission" date="2021-10" db="EMBL/GenBank/DDBJ databases">
        <authorList>
            <person name="Dean J.D."/>
            <person name="Kim M.K."/>
            <person name="Newey C.N."/>
            <person name="Stoker T.S."/>
            <person name="Thompson D.W."/>
            <person name="Grose J.H."/>
        </authorList>
    </citation>
    <scope>NUCLEOTIDE SEQUENCE</scope>
    <source>
        <strain evidence="3">BT635</strain>
    </source>
</reference>
<proteinExistence type="predicted"/>
<name>A0ABS8AHD0_9BACT</name>
<accession>A0ABS8AHD0</accession>
<dbReference type="PROSITE" id="PS50933">
    <property type="entry name" value="CHRD"/>
    <property type="match status" value="1"/>
</dbReference>
<dbReference type="Proteomes" id="UP001165297">
    <property type="component" value="Unassembled WGS sequence"/>
</dbReference>
<gene>
    <name evidence="3" type="ORF">LGH70_18020</name>
</gene>
<comment type="caution">
    <text evidence="3">The sequence shown here is derived from an EMBL/GenBank/DDBJ whole genome shotgun (WGS) entry which is preliminary data.</text>
</comment>
<evidence type="ECO:0000256" key="1">
    <source>
        <dbReference type="SAM" id="SignalP"/>
    </source>
</evidence>
<feature type="signal peptide" evidence="1">
    <location>
        <begin position="1"/>
        <end position="18"/>
    </location>
</feature>
<keyword evidence="1" id="KW-0732">Signal</keyword>
<evidence type="ECO:0000313" key="4">
    <source>
        <dbReference type="Proteomes" id="UP001165297"/>
    </source>
</evidence>
<dbReference type="InterPro" id="IPR010895">
    <property type="entry name" value="CHRD"/>
</dbReference>
<keyword evidence="4" id="KW-1185">Reference proteome</keyword>
<dbReference type="RefSeq" id="WP_226188484.1">
    <property type="nucleotide sequence ID" value="NZ_JAJADQ010000010.1"/>
</dbReference>